<dbReference type="PANTHER" id="PTHR15907">
    <property type="entry name" value="DUF614 FAMILY PROTEIN-RELATED"/>
    <property type="match status" value="1"/>
</dbReference>
<evidence type="ECO:0000313" key="2">
    <source>
        <dbReference type="EMBL" id="CAL1370107.1"/>
    </source>
</evidence>
<dbReference type="Proteomes" id="UP001497516">
    <property type="component" value="Chromosome 2"/>
</dbReference>
<protein>
    <submittedName>
        <fullName evidence="2">Uncharacterized protein</fullName>
    </submittedName>
</protein>
<reference evidence="2 3" key="1">
    <citation type="submission" date="2024-04" db="EMBL/GenBank/DDBJ databases">
        <authorList>
            <person name="Fracassetti M."/>
        </authorList>
    </citation>
    <scope>NUCLEOTIDE SEQUENCE [LARGE SCALE GENOMIC DNA]</scope>
</reference>
<dbReference type="NCBIfam" id="TIGR01571">
    <property type="entry name" value="A_thal_Cys_rich"/>
    <property type="match status" value="1"/>
</dbReference>
<keyword evidence="1" id="KW-0812">Transmembrane</keyword>
<keyword evidence="1" id="KW-1133">Transmembrane helix</keyword>
<gene>
    <name evidence="2" type="ORF">LTRI10_LOCUS12364</name>
</gene>
<name>A0AAV2D8K5_9ROSI</name>
<dbReference type="AlphaFoldDB" id="A0AAV2D8K5"/>
<feature type="transmembrane region" description="Helical" evidence="1">
    <location>
        <begin position="61"/>
        <end position="81"/>
    </location>
</feature>
<proteinExistence type="predicted"/>
<dbReference type="InterPro" id="IPR006461">
    <property type="entry name" value="PLAC_motif_containing"/>
</dbReference>
<accession>A0AAV2D8K5</accession>
<keyword evidence="3" id="KW-1185">Reference proteome</keyword>
<organism evidence="2 3">
    <name type="scientific">Linum trigynum</name>
    <dbReference type="NCBI Taxonomy" id="586398"/>
    <lineage>
        <taxon>Eukaryota</taxon>
        <taxon>Viridiplantae</taxon>
        <taxon>Streptophyta</taxon>
        <taxon>Embryophyta</taxon>
        <taxon>Tracheophyta</taxon>
        <taxon>Spermatophyta</taxon>
        <taxon>Magnoliopsida</taxon>
        <taxon>eudicotyledons</taxon>
        <taxon>Gunneridae</taxon>
        <taxon>Pentapetalae</taxon>
        <taxon>rosids</taxon>
        <taxon>fabids</taxon>
        <taxon>Malpighiales</taxon>
        <taxon>Linaceae</taxon>
        <taxon>Linum</taxon>
    </lineage>
</organism>
<evidence type="ECO:0000256" key="1">
    <source>
        <dbReference type="SAM" id="Phobius"/>
    </source>
</evidence>
<evidence type="ECO:0000313" key="3">
    <source>
        <dbReference type="Proteomes" id="UP001497516"/>
    </source>
</evidence>
<keyword evidence="1" id="KW-0472">Membrane</keyword>
<sequence>MNPTQANMNNPIAPAAPAGKWTTGLFGCCEDPGSCVKTSCCPCITFGQNAVILDRNDTICFPSGLVFCLLAHIGVACLYSYPYRHRLREQYGLPEQPCGDCILHWCCGPCAVCQEYRELKNRDLNPSKGWESHAARFTNGGAPAAMAPPPVAQGMPRN</sequence>
<dbReference type="EMBL" id="OZ034815">
    <property type="protein sequence ID" value="CAL1370107.1"/>
    <property type="molecule type" value="Genomic_DNA"/>
</dbReference>
<dbReference type="Pfam" id="PF04749">
    <property type="entry name" value="PLAC8"/>
    <property type="match status" value="1"/>
</dbReference>